<evidence type="ECO:0000256" key="1">
    <source>
        <dbReference type="ARBA" id="ARBA00022676"/>
    </source>
</evidence>
<reference evidence="5" key="1">
    <citation type="journal article" date="2019" name="Int. J. Syst. Evol. Microbiol.">
        <title>The Global Catalogue of Microorganisms (GCM) 10K type strain sequencing project: providing services to taxonomists for standard genome sequencing and annotation.</title>
        <authorList>
            <consortium name="The Broad Institute Genomics Platform"/>
            <consortium name="The Broad Institute Genome Sequencing Center for Infectious Disease"/>
            <person name="Wu L."/>
            <person name="Ma J."/>
        </authorList>
    </citation>
    <scope>NUCLEOTIDE SEQUENCE [LARGE SCALE GENOMIC DNA]</scope>
    <source>
        <strain evidence="5">JCM 17939</strain>
    </source>
</reference>
<keyword evidence="2" id="KW-0808">Transferase</keyword>
<evidence type="ECO:0000259" key="3">
    <source>
        <dbReference type="Pfam" id="PF00534"/>
    </source>
</evidence>
<evidence type="ECO:0000313" key="4">
    <source>
        <dbReference type="EMBL" id="GAA4639922.1"/>
    </source>
</evidence>
<accession>A0ABP8UUK7</accession>
<dbReference type="PANTHER" id="PTHR12526">
    <property type="entry name" value="GLYCOSYLTRANSFERASE"/>
    <property type="match status" value="1"/>
</dbReference>
<proteinExistence type="predicted"/>
<keyword evidence="5" id="KW-1185">Reference proteome</keyword>
<feature type="domain" description="Glycosyl transferase family 1" evidence="3">
    <location>
        <begin position="233"/>
        <end position="395"/>
    </location>
</feature>
<dbReference type="SUPFAM" id="SSF53756">
    <property type="entry name" value="UDP-Glycosyltransferase/glycogen phosphorylase"/>
    <property type="match status" value="1"/>
</dbReference>
<keyword evidence="1" id="KW-0328">Glycosyltransferase</keyword>
<name>A0ABP8UUK7_9ACTN</name>
<dbReference type="Gene3D" id="3.40.50.2000">
    <property type="entry name" value="Glycogen Phosphorylase B"/>
    <property type="match status" value="1"/>
</dbReference>
<evidence type="ECO:0000313" key="5">
    <source>
        <dbReference type="Proteomes" id="UP001501442"/>
    </source>
</evidence>
<dbReference type="Pfam" id="PF00534">
    <property type="entry name" value="Glycos_transf_1"/>
    <property type="match status" value="1"/>
</dbReference>
<dbReference type="Proteomes" id="UP001501442">
    <property type="component" value="Unassembled WGS sequence"/>
</dbReference>
<evidence type="ECO:0000256" key="2">
    <source>
        <dbReference type="ARBA" id="ARBA00022679"/>
    </source>
</evidence>
<dbReference type="EMBL" id="BAABHK010000030">
    <property type="protein sequence ID" value="GAA4639922.1"/>
    <property type="molecule type" value="Genomic_DNA"/>
</dbReference>
<dbReference type="CDD" id="cd03801">
    <property type="entry name" value="GT4_PimA-like"/>
    <property type="match status" value="1"/>
</dbReference>
<comment type="caution">
    <text evidence="4">The sequence shown here is derived from an EMBL/GenBank/DDBJ whole genome shotgun (WGS) entry which is preliminary data.</text>
</comment>
<dbReference type="RefSeq" id="WP_345443518.1">
    <property type="nucleotide sequence ID" value="NZ_BAABHK010000030.1"/>
</dbReference>
<protein>
    <recommendedName>
        <fullName evidence="3">Glycosyl transferase family 1 domain-containing protein</fullName>
    </recommendedName>
</protein>
<gene>
    <name evidence="4" type="ORF">GCM10023196_103400</name>
</gene>
<sequence>MSRSVLYITYNGICNNTNGIGRQTKTLLSLLQNRYESILEHVGPVTFNFAFPAPTHRTLAYSQADLDWARDIIERRGGRLYRLPHDEDSSLWSPEAWRQLSESAARLCVKLTAQYDQTLAIAVDTPFAGVGREVHLLREGSRIDGLDIMQVLYSTDRIRGTRPTPGRLEWERDCIDYVNRGDHARLADIGSFMTRHLREEYRADPARFMPFRSSLDLMSDDLRPMKREDALEIARRWEVPLDRPIVLSFGRADPIKGVDLLIRSLAELREDVHLVVILVPYSYSQPLLEGYRRQISDLRIRATFVPQFTRELPKALSSLDETRVVVCSARGEPLSNVPFEVAMWAQHGGPVVVAPAHDGFVEQIADGRTGFLYEPEAENALTEAIRRSLNLSKTRIAEIREAAAEHVRRDRDILPNLITSLQYPW</sequence>
<dbReference type="PANTHER" id="PTHR12526:SF510">
    <property type="entry name" value="D-INOSITOL 3-PHOSPHATE GLYCOSYLTRANSFERASE"/>
    <property type="match status" value="1"/>
</dbReference>
<dbReference type="InterPro" id="IPR001296">
    <property type="entry name" value="Glyco_trans_1"/>
</dbReference>
<organism evidence="4 5">
    <name type="scientific">Actinoallomurus vinaceus</name>
    <dbReference type="NCBI Taxonomy" id="1080074"/>
    <lineage>
        <taxon>Bacteria</taxon>
        <taxon>Bacillati</taxon>
        <taxon>Actinomycetota</taxon>
        <taxon>Actinomycetes</taxon>
        <taxon>Streptosporangiales</taxon>
        <taxon>Thermomonosporaceae</taxon>
        <taxon>Actinoallomurus</taxon>
    </lineage>
</organism>